<evidence type="ECO:0000313" key="8">
    <source>
        <dbReference type="Proteomes" id="UP001386955"/>
    </source>
</evidence>
<evidence type="ECO:0000256" key="4">
    <source>
        <dbReference type="ARBA" id="ARBA00005254"/>
    </source>
</evidence>
<dbReference type="CDD" id="cd06558">
    <property type="entry name" value="crotonase-like"/>
    <property type="match status" value="1"/>
</dbReference>
<reference evidence="7 8" key="1">
    <citation type="submission" date="2024-01" db="EMBL/GenBank/DDBJ databases">
        <title>The genomes of 5 underutilized Papilionoideae crops provide insights into root nodulation and disease resistanc.</title>
        <authorList>
            <person name="Jiang F."/>
        </authorList>
    </citation>
    <scope>NUCLEOTIDE SEQUENCE [LARGE SCALE GENOMIC DNA]</scope>
    <source>
        <strain evidence="7">DUOXIRENSHENG_FW03</strain>
        <tissue evidence="7">Leaves</tissue>
    </source>
</reference>
<dbReference type="Gene3D" id="3.90.226.10">
    <property type="entry name" value="2-enoyl-CoA Hydratase, Chain A, domain 1"/>
    <property type="match status" value="1"/>
</dbReference>
<evidence type="ECO:0000256" key="6">
    <source>
        <dbReference type="ARBA" id="ARBA00023098"/>
    </source>
</evidence>
<sequence length="239" mass="25875">MCSLEKRGKVWVLTLGGDDQQHRLNPPFIDSLLSTLSRLTSQANPGSVLLTTAHGRFFSNGFDLRWARAASSSSASVDRLHSLVQSLRPVVAALISLPMPTIAAVNGHASAAGFLLAASHDYLLMRNGRGVLYMPEVDLGLPLPDYFAAVMRSKLRSAAVLRDVVLLGKKVQAAEAVNMGIVDSAHDSEESTLEAAMRLGEQLAQRNWAGEVYADIRKSLYPDICKVLGLTHNTIISRI</sequence>
<evidence type="ECO:0000256" key="2">
    <source>
        <dbReference type="ARBA" id="ARBA00000765"/>
    </source>
</evidence>
<dbReference type="EMBL" id="JAYMYS010000001">
    <property type="protein sequence ID" value="KAK7412303.1"/>
    <property type="molecule type" value="Genomic_DNA"/>
</dbReference>
<evidence type="ECO:0000256" key="3">
    <source>
        <dbReference type="ARBA" id="ARBA00005005"/>
    </source>
</evidence>
<accession>A0AAN9T4P3</accession>
<dbReference type="Proteomes" id="UP001386955">
    <property type="component" value="Unassembled WGS sequence"/>
</dbReference>
<comment type="caution">
    <text evidence="7">The sequence shown here is derived from an EMBL/GenBank/DDBJ whole genome shotgun (WGS) entry which is preliminary data.</text>
</comment>
<dbReference type="GO" id="GO:0004165">
    <property type="term" value="F:delta(3)-delta(2)-enoyl-CoA isomerase activity"/>
    <property type="evidence" value="ECO:0007669"/>
    <property type="project" value="UniProtKB-EC"/>
</dbReference>
<dbReference type="PANTHER" id="PTHR11941:SF75">
    <property type="entry name" value="ENOYL-COA HYDRATASE_ISOMERASE FAMILY PROTEIN"/>
    <property type="match status" value="1"/>
</dbReference>
<dbReference type="SUPFAM" id="SSF52096">
    <property type="entry name" value="ClpP/crotonase"/>
    <property type="match status" value="1"/>
</dbReference>
<evidence type="ECO:0000256" key="5">
    <source>
        <dbReference type="ARBA" id="ARBA00012064"/>
    </source>
</evidence>
<protein>
    <recommendedName>
        <fullName evidence="5">Delta(3)-Delta(2)-enoyl-CoA isomerase</fullName>
        <ecNumber evidence="5">5.3.3.8</ecNumber>
    </recommendedName>
</protein>
<dbReference type="EC" id="5.3.3.8" evidence="5"/>
<dbReference type="GO" id="GO:0006635">
    <property type="term" value="P:fatty acid beta-oxidation"/>
    <property type="evidence" value="ECO:0007669"/>
    <property type="project" value="TreeGrafter"/>
</dbReference>
<comment type="catalytic activity">
    <reaction evidence="2">
        <text>a (3E)-enoyl-CoA = a 4-saturated (2E)-enoyl-CoA</text>
        <dbReference type="Rhea" id="RHEA:45228"/>
        <dbReference type="ChEBI" id="CHEBI:58521"/>
        <dbReference type="ChEBI" id="CHEBI:85097"/>
        <dbReference type="EC" id="5.3.3.8"/>
    </reaction>
</comment>
<dbReference type="GO" id="GO:0005777">
    <property type="term" value="C:peroxisome"/>
    <property type="evidence" value="ECO:0007669"/>
    <property type="project" value="TreeGrafter"/>
</dbReference>
<keyword evidence="8" id="KW-1185">Reference proteome</keyword>
<dbReference type="PANTHER" id="PTHR11941">
    <property type="entry name" value="ENOYL-COA HYDRATASE-RELATED"/>
    <property type="match status" value="1"/>
</dbReference>
<keyword evidence="6" id="KW-0443">Lipid metabolism</keyword>
<organism evidence="7 8">
    <name type="scientific">Psophocarpus tetragonolobus</name>
    <name type="common">Winged bean</name>
    <name type="synonym">Dolichos tetragonolobus</name>
    <dbReference type="NCBI Taxonomy" id="3891"/>
    <lineage>
        <taxon>Eukaryota</taxon>
        <taxon>Viridiplantae</taxon>
        <taxon>Streptophyta</taxon>
        <taxon>Embryophyta</taxon>
        <taxon>Tracheophyta</taxon>
        <taxon>Spermatophyta</taxon>
        <taxon>Magnoliopsida</taxon>
        <taxon>eudicotyledons</taxon>
        <taxon>Gunneridae</taxon>
        <taxon>Pentapetalae</taxon>
        <taxon>rosids</taxon>
        <taxon>fabids</taxon>
        <taxon>Fabales</taxon>
        <taxon>Fabaceae</taxon>
        <taxon>Papilionoideae</taxon>
        <taxon>50 kb inversion clade</taxon>
        <taxon>NPAAA clade</taxon>
        <taxon>indigoferoid/millettioid clade</taxon>
        <taxon>Phaseoleae</taxon>
        <taxon>Psophocarpus</taxon>
    </lineage>
</organism>
<dbReference type="FunFam" id="3.90.226.10:FF:000049">
    <property type="entry name" value="Enoyl-CoA delta isomerase 3"/>
    <property type="match status" value="1"/>
</dbReference>
<comment type="similarity">
    <text evidence="4">Belongs to the enoyl-CoA hydratase/isomerase family.</text>
</comment>
<gene>
    <name evidence="7" type="ORF">VNO78_03756</name>
</gene>
<dbReference type="AlphaFoldDB" id="A0AAN9T4P3"/>
<evidence type="ECO:0000313" key="7">
    <source>
        <dbReference type="EMBL" id="KAK7412303.1"/>
    </source>
</evidence>
<comment type="pathway">
    <text evidence="3">Lipid metabolism; fatty acid beta-oxidation.</text>
</comment>
<proteinExistence type="inferred from homology"/>
<dbReference type="InterPro" id="IPR029045">
    <property type="entry name" value="ClpP/crotonase-like_dom_sf"/>
</dbReference>
<comment type="catalytic activity">
    <reaction evidence="1">
        <text>a (3Z)-enoyl-CoA = a 4-saturated (2E)-enoyl-CoA</text>
        <dbReference type="Rhea" id="RHEA:45900"/>
        <dbReference type="ChEBI" id="CHEBI:85097"/>
        <dbReference type="ChEBI" id="CHEBI:85489"/>
        <dbReference type="EC" id="5.3.3.8"/>
    </reaction>
</comment>
<name>A0AAN9T4P3_PSOTE</name>
<dbReference type="Pfam" id="PF00378">
    <property type="entry name" value="ECH_1"/>
    <property type="match status" value="1"/>
</dbReference>
<dbReference type="InterPro" id="IPR001753">
    <property type="entry name" value="Enoyl-CoA_hydra/iso"/>
</dbReference>
<evidence type="ECO:0000256" key="1">
    <source>
        <dbReference type="ARBA" id="ARBA00000452"/>
    </source>
</evidence>